<organism evidence="1 2">
    <name type="scientific">Neokomagataea anthophila</name>
    <dbReference type="NCBI Taxonomy" id="2826925"/>
    <lineage>
        <taxon>Bacteria</taxon>
        <taxon>Pseudomonadati</taxon>
        <taxon>Pseudomonadota</taxon>
        <taxon>Alphaproteobacteria</taxon>
        <taxon>Acetobacterales</taxon>
        <taxon>Acetobacteraceae</taxon>
        <taxon>Neokomagataea</taxon>
    </lineage>
</organism>
<dbReference type="RefSeq" id="WP_211683575.1">
    <property type="nucleotide sequence ID" value="NZ_JAGRQH010000191.1"/>
</dbReference>
<sequence length="70" mass="7565">SKSGDETALSNGQISRMMVPSAPSMTLRSPNFCASQPQSSFPLREPMHYKVTGQKILCSTGWCAVRSMVG</sequence>
<accession>A0ABS5EBA6</accession>
<proteinExistence type="predicted"/>
<evidence type="ECO:0000313" key="1">
    <source>
        <dbReference type="EMBL" id="MBR0560843.1"/>
    </source>
</evidence>
<feature type="non-terminal residue" evidence="1">
    <location>
        <position position="1"/>
    </location>
</feature>
<comment type="caution">
    <text evidence="1">The sequence shown here is derived from an EMBL/GenBank/DDBJ whole genome shotgun (WGS) entry which is preliminary data.</text>
</comment>
<keyword evidence="2" id="KW-1185">Reference proteome</keyword>
<reference evidence="1 2" key="1">
    <citation type="submission" date="2021-04" db="EMBL/GenBank/DDBJ databases">
        <title>The complete genome sequence of Neokomagataea sp. TBRC 2177.</title>
        <authorList>
            <person name="Charoenyingcharoen P."/>
            <person name="Yukphan P."/>
        </authorList>
    </citation>
    <scope>NUCLEOTIDE SEQUENCE [LARGE SCALE GENOMIC DNA]</scope>
    <source>
        <strain evidence="1 2">TBRC 2177</strain>
    </source>
</reference>
<evidence type="ECO:0000313" key="2">
    <source>
        <dbReference type="Proteomes" id="UP000677812"/>
    </source>
</evidence>
<protein>
    <submittedName>
        <fullName evidence="1">Uncharacterized protein</fullName>
    </submittedName>
</protein>
<dbReference type="EMBL" id="JAGRQH010000191">
    <property type="protein sequence ID" value="MBR0560843.1"/>
    <property type="molecule type" value="Genomic_DNA"/>
</dbReference>
<gene>
    <name evidence="1" type="ORF">KB213_12435</name>
</gene>
<name>A0ABS5EBA6_9PROT</name>
<dbReference type="Proteomes" id="UP000677812">
    <property type="component" value="Unassembled WGS sequence"/>
</dbReference>